<name>A0A1H2EJ00_9GAMM</name>
<dbReference type="InterPro" id="IPR052894">
    <property type="entry name" value="AsmA-related"/>
</dbReference>
<organism evidence="3 4">
    <name type="scientific">Geopseudomonas guangdongensis</name>
    <dbReference type="NCBI Taxonomy" id="1245526"/>
    <lineage>
        <taxon>Bacteria</taxon>
        <taxon>Pseudomonadati</taxon>
        <taxon>Pseudomonadota</taxon>
        <taxon>Gammaproteobacteria</taxon>
        <taxon>Pseudomonadales</taxon>
        <taxon>Pseudomonadaceae</taxon>
        <taxon>Geopseudomonas</taxon>
    </lineage>
</organism>
<dbReference type="GO" id="GO:0005886">
    <property type="term" value="C:plasma membrane"/>
    <property type="evidence" value="ECO:0007669"/>
    <property type="project" value="TreeGrafter"/>
</dbReference>
<feature type="region of interest" description="Disordered" evidence="1">
    <location>
        <begin position="127"/>
        <end position="147"/>
    </location>
</feature>
<feature type="domain" description="AsmA" evidence="2">
    <location>
        <begin position="1"/>
        <end position="630"/>
    </location>
</feature>
<proteinExistence type="predicted"/>
<protein>
    <submittedName>
        <fullName evidence="3">AsmA protein</fullName>
    </submittedName>
</protein>
<dbReference type="GO" id="GO:0090313">
    <property type="term" value="P:regulation of protein targeting to membrane"/>
    <property type="evidence" value="ECO:0007669"/>
    <property type="project" value="TreeGrafter"/>
</dbReference>
<dbReference type="EMBL" id="LT629780">
    <property type="protein sequence ID" value="SDT95142.1"/>
    <property type="molecule type" value="Genomic_DNA"/>
</dbReference>
<evidence type="ECO:0000313" key="4">
    <source>
        <dbReference type="Proteomes" id="UP000243063"/>
    </source>
</evidence>
<dbReference type="AlphaFoldDB" id="A0A1H2EJ00"/>
<reference evidence="4" key="1">
    <citation type="submission" date="2016-10" db="EMBL/GenBank/DDBJ databases">
        <authorList>
            <person name="Varghese N."/>
            <person name="Submissions S."/>
        </authorList>
    </citation>
    <scope>NUCLEOTIDE SEQUENCE [LARGE SCALE GENOMIC DNA]</scope>
    <source>
        <strain evidence="4">CCTCC 2012022</strain>
    </source>
</reference>
<evidence type="ECO:0000259" key="2">
    <source>
        <dbReference type="Pfam" id="PF05170"/>
    </source>
</evidence>
<evidence type="ECO:0000256" key="1">
    <source>
        <dbReference type="SAM" id="MobiDB-lite"/>
    </source>
</evidence>
<feature type="region of interest" description="Disordered" evidence="1">
    <location>
        <begin position="406"/>
        <end position="436"/>
    </location>
</feature>
<gene>
    <name evidence="3" type="ORF">SAMN05216580_0640</name>
</gene>
<evidence type="ECO:0000313" key="3">
    <source>
        <dbReference type="EMBL" id="SDT95142.1"/>
    </source>
</evidence>
<dbReference type="Pfam" id="PF05170">
    <property type="entry name" value="AsmA"/>
    <property type="match status" value="1"/>
</dbReference>
<dbReference type="InterPro" id="IPR007844">
    <property type="entry name" value="AsmA"/>
</dbReference>
<dbReference type="PANTHER" id="PTHR30441">
    <property type="entry name" value="DUF748 DOMAIN-CONTAINING PROTEIN"/>
    <property type="match status" value="1"/>
</dbReference>
<accession>A0A1H2EJ00</accession>
<dbReference type="Proteomes" id="UP000243063">
    <property type="component" value="Chromosome I"/>
</dbReference>
<sequence>MKNLGKLLGALLLGLFLLLIALGVAVTQFFDPNDYKAEIRQLARDRAGLELDLRGPLGWSLFPWLGLQIHDASLARSERPDQPFAEVDMLGLAVRVLPLLRREVEMSDIRIDGLRLDLQRDAQGRGNWEGLGRPAAAQPGAAAAPAGENAASAAATEANSDSRAPALRLNIDSLALSNARIDYRDAAGNRRFSLEGIDLRSGAIREGAAIPLRISGFFASNQPLLRARAELLGQLRFDRALQRYQLEEARLQGDISGQPLANRTLNFDAQGDLLVDLAAQVAEWNALKLRANQLDALGELKLRELDRAPKLEGGLSLAEFDLRAFLEGIGQELPAMADPGTLRRAALVARLSGTADSLSLDDLKLQLDDSRIEGRLALDDFARQRLRAQLKGDRLDLDRYLAPPAKPDAAARSRQAQVADSLQRPGEGSTPLPEAPAEAVWSRAALLPLERLRSLDAELDLQFAHLTLRQLPLEDTRLRLRAAGGQLHLERLDGTLFDGRFAFAGSLDARGEQPLLQLRPELEGLPLERLLQAFKPEQPAPLRGNLQLQADLQARGNSEQALIDSLAGSASFALDNGVLPDANLEQQLCRGIALLNRKVPSSDFAARDTALRELSGSLQLQDGVARNRDLRARIPGLAVNGQGDVDLRVLGLDYRLGVVIEGDAREMPDPACQVSARYVGLEWPLRCRGPLELGARACRLDQDGLGKIAARLAGEKLSEKLDEKLGDKVSPELKDALRGLFQR</sequence>
<dbReference type="PANTHER" id="PTHR30441:SF4">
    <property type="entry name" value="PROTEIN ASMA"/>
    <property type="match status" value="1"/>
</dbReference>
<dbReference type="STRING" id="1245526.SAMN05216580_0640"/>
<dbReference type="RefSeq" id="WP_090212062.1">
    <property type="nucleotide sequence ID" value="NZ_LT629780.1"/>
</dbReference>
<keyword evidence="4" id="KW-1185">Reference proteome</keyword>
<dbReference type="OrthoDB" id="9766390at2"/>
<feature type="compositionally biased region" description="Low complexity" evidence="1">
    <location>
        <begin position="135"/>
        <end position="147"/>
    </location>
</feature>